<proteinExistence type="predicted"/>
<feature type="chain" id="PRO_5021367721" description="DUF3300 domain-containing protein" evidence="2">
    <location>
        <begin position="21"/>
        <end position="151"/>
    </location>
</feature>
<dbReference type="OrthoDB" id="8536851at2"/>
<dbReference type="RefSeq" id="WP_135200045.1">
    <property type="nucleotide sequence ID" value="NZ_SPVG01000026.1"/>
</dbReference>
<sequence length="151" mass="17214">MNVKILAASVLALCSVSAFAADVGVSISVGQPGFYGRLDIGGYPPPPVIYQQPVLVERPVRYVETAPIYLRVPPGHARNWGKHCHAYHACNQRVLFVQDRWYHNEYVPRYHERHGDHGRFEGYREERHDHHDHHGHHGEHGRGHGQGHGRD</sequence>
<organism evidence="3 4">
    <name type="scientific">Duganella callida</name>
    <dbReference type="NCBI Taxonomy" id="2561932"/>
    <lineage>
        <taxon>Bacteria</taxon>
        <taxon>Pseudomonadati</taxon>
        <taxon>Pseudomonadota</taxon>
        <taxon>Betaproteobacteria</taxon>
        <taxon>Burkholderiales</taxon>
        <taxon>Oxalobacteraceae</taxon>
        <taxon>Telluria group</taxon>
        <taxon>Duganella</taxon>
    </lineage>
</organism>
<feature type="signal peptide" evidence="2">
    <location>
        <begin position="1"/>
        <end position="20"/>
    </location>
</feature>
<keyword evidence="4" id="KW-1185">Reference proteome</keyword>
<evidence type="ECO:0000256" key="1">
    <source>
        <dbReference type="SAM" id="MobiDB-lite"/>
    </source>
</evidence>
<accession>A0A4Y9SXL2</accession>
<evidence type="ECO:0000256" key="2">
    <source>
        <dbReference type="SAM" id="SignalP"/>
    </source>
</evidence>
<keyword evidence="2" id="KW-0732">Signal</keyword>
<gene>
    <name evidence="3" type="ORF">E4L98_02775</name>
</gene>
<evidence type="ECO:0000313" key="3">
    <source>
        <dbReference type="EMBL" id="TFW30089.1"/>
    </source>
</evidence>
<feature type="region of interest" description="Disordered" evidence="1">
    <location>
        <begin position="127"/>
        <end position="151"/>
    </location>
</feature>
<comment type="caution">
    <text evidence="3">The sequence shown here is derived from an EMBL/GenBank/DDBJ whole genome shotgun (WGS) entry which is preliminary data.</text>
</comment>
<protein>
    <recommendedName>
        <fullName evidence="5">DUF3300 domain-containing protein</fullName>
    </recommendedName>
</protein>
<dbReference type="Proteomes" id="UP000297729">
    <property type="component" value="Unassembled WGS sequence"/>
</dbReference>
<name>A0A4Y9SXL2_9BURK</name>
<feature type="compositionally biased region" description="Basic and acidic residues" evidence="1">
    <location>
        <begin position="138"/>
        <end position="151"/>
    </location>
</feature>
<evidence type="ECO:0008006" key="5">
    <source>
        <dbReference type="Google" id="ProtNLM"/>
    </source>
</evidence>
<reference evidence="3 4" key="1">
    <citation type="submission" date="2019-03" db="EMBL/GenBank/DDBJ databases">
        <title>Draft Genome Sequence of Duganella callidus sp. nov., a Novel Duganella Species Isolated from Cultivated Soil.</title>
        <authorList>
            <person name="Raths R."/>
            <person name="Peta V."/>
            <person name="Bucking H."/>
        </authorList>
    </citation>
    <scope>NUCLEOTIDE SEQUENCE [LARGE SCALE GENOMIC DNA]</scope>
    <source>
        <strain evidence="3 4">DN04</strain>
    </source>
</reference>
<evidence type="ECO:0000313" key="4">
    <source>
        <dbReference type="Proteomes" id="UP000297729"/>
    </source>
</evidence>
<dbReference type="EMBL" id="SPVG01000026">
    <property type="protein sequence ID" value="TFW30089.1"/>
    <property type="molecule type" value="Genomic_DNA"/>
</dbReference>
<dbReference type="AlphaFoldDB" id="A0A4Y9SXL2"/>